<dbReference type="UniPathway" id="UPA00219"/>
<comment type="catalytic activity">
    <reaction evidence="12">
        <text>Preferential cleavage: (Ac)2-L-Lys-D-Ala-|-D-Ala. Also transpeptidation of peptidyl-alanyl moieties that are N-acyl substituents of D-alanine.</text>
        <dbReference type="EC" id="3.4.16.4"/>
    </reaction>
</comment>
<comment type="similarity">
    <text evidence="3 15">Belongs to the peptidase S11 family.</text>
</comment>
<evidence type="ECO:0000256" key="4">
    <source>
        <dbReference type="ARBA" id="ARBA00012448"/>
    </source>
</evidence>
<evidence type="ECO:0000256" key="10">
    <source>
        <dbReference type="ARBA" id="ARBA00022984"/>
    </source>
</evidence>
<feature type="active site" description="Acyl-ester intermediate" evidence="13">
    <location>
        <position position="61"/>
    </location>
</feature>
<gene>
    <name evidence="17" type="ORF">C7959_11553</name>
</gene>
<keyword evidence="9" id="KW-0133">Cell shape</keyword>
<keyword evidence="8" id="KW-0378">Hydrolase</keyword>
<dbReference type="InterPro" id="IPR012338">
    <property type="entry name" value="Beta-lactam/transpept-like"/>
</dbReference>
<dbReference type="RefSeq" id="WP_134117015.1">
    <property type="nucleotide sequence ID" value="NZ_SOEG01000015.1"/>
</dbReference>
<keyword evidence="5 17" id="KW-0121">Carboxypeptidase</keyword>
<feature type="active site" evidence="13">
    <location>
        <position position="121"/>
    </location>
</feature>
<protein>
    <recommendedName>
        <fullName evidence="4">serine-type D-Ala-D-Ala carboxypeptidase</fullName>
        <ecNumber evidence="4">3.4.16.4</ecNumber>
    </recommendedName>
</protein>
<dbReference type="SUPFAM" id="SSF69189">
    <property type="entry name" value="Penicillin-binding protein associated domain"/>
    <property type="match status" value="1"/>
</dbReference>
<evidence type="ECO:0000256" key="1">
    <source>
        <dbReference type="ARBA" id="ARBA00003217"/>
    </source>
</evidence>
<feature type="domain" description="Peptidase S11 D-Ala-D-Ala carboxypeptidase A C-terminal" evidence="16">
    <location>
        <begin position="279"/>
        <end position="369"/>
    </location>
</feature>
<sequence length="391" mass="43650">MKKSKRIIGLSLLLVFIFSQVILAIDKPEFNLESKSAILMDAKTGKILYEKNPHQKLPPASITKIMTMLLAMEAIDQGRADWKDKISTSEFAAQMGGSQIWLEPGEEMTLQDLLKAVAVVSANDACVAIAEYLYGTEENFVKAMNDKAKELGMKHTYFYNTNGLPPTDPKVEGNHTTAYDISLMSRELLKHKKILEFTSIWIDHLRDGESFLRNTNNLVRFFKGADGLKTGYTQEAGFCLSSTARKGGMRFIAVVMNAPNSKLRFKEARELLSYAFSIHKSIDIVAKGAEVTKVKVFKGESQEIDAIAKDDLQVAVIKGDEQEVVKQTRINKDVVAPVKSGDKVGEIVVLKGEEELGRVDLVAKQGVEKANFFKIIVQIFKRFISKLMNVF</sequence>
<comment type="pathway">
    <text evidence="2">Cell wall biogenesis; peptidoglycan biosynthesis.</text>
</comment>
<dbReference type="InterPro" id="IPR018044">
    <property type="entry name" value="Peptidase_S11"/>
</dbReference>
<evidence type="ECO:0000256" key="11">
    <source>
        <dbReference type="ARBA" id="ARBA00023316"/>
    </source>
</evidence>
<evidence type="ECO:0000256" key="5">
    <source>
        <dbReference type="ARBA" id="ARBA00022645"/>
    </source>
</evidence>
<organism evidence="17 18">
    <name type="scientific">Orenia marismortui</name>
    <dbReference type="NCBI Taxonomy" id="46469"/>
    <lineage>
        <taxon>Bacteria</taxon>
        <taxon>Bacillati</taxon>
        <taxon>Bacillota</taxon>
        <taxon>Clostridia</taxon>
        <taxon>Halanaerobiales</taxon>
        <taxon>Halobacteroidaceae</taxon>
        <taxon>Orenia</taxon>
    </lineage>
</organism>
<keyword evidence="18" id="KW-1185">Reference proteome</keyword>
<evidence type="ECO:0000256" key="8">
    <source>
        <dbReference type="ARBA" id="ARBA00022801"/>
    </source>
</evidence>
<evidence type="ECO:0000256" key="3">
    <source>
        <dbReference type="ARBA" id="ARBA00007164"/>
    </source>
</evidence>
<dbReference type="PRINTS" id="PR00725">
    <property type="entry name" value="DADACBPTASE1"/>
</dbReference>
<dbReference type="Gene3D" id="2.60.410.10">
    <property type="entry name" value="D-Ala-D-Ala carboxypeptidase, C-terminal domain"/>
    <property type="match status" value="1"/>
</dbReference>
<dbReference type="PANTHER" id="PTHR21581:SF6">
    <property type="entry name" value="TRAFFICKING PROTEIN PARTICLE COMPLEX SUBUNIT 12"/>
    <property type="match status" value="1"/>
</dbReference>
<dbReference type="GO" id="GO:0009002">
    <property type="term" value="F:serine-type D-Ala-D-Ala carboxypeptidase activity"/>
    <property type="evidence" value="ECO:0007669"/>
    <property type="project" value="UniProtKB-EC"/>
</dbReference>
<dbReference type="GO" id="GO:0008360">
    <property type="term" value="P:regulation of cell shape"/>
    <property type="evidence" value="ECO:0007669"/>
    <property type="project" value="UniProtKB-KW"/>
</dbReference>
<evidence type="ECO:0000256" key="2">
    <source>
        <dbReference type="ARBA" id="ARBA00004752"/>
    </source>
</evidence>
<dbReference type="Pfam" id="PF00768">
    <property type="entry name" value="Peptidase_S11"/>
    <property type="match status" value="1"/>
</dbReference>
<dbReference type="EC" id="3.4.16.4" evidence="4"/>
<evidence type="ECO:0000256" key="15">
    <source>
        <dbReference type="RuleBase" id="RU004016"/>
    </source>
</evidence>
<dbReference type="Gene3D" id="3.40.710.10">
    <property type="entry name" value="DD-peptidase/beta-lactamase superfamily"/>
    <property type="match status" value="1"/>
</dbReference>
<accession>A0A4R8H8L4</accession>
<keyword evidence="10" id="KW-0573">Peptidoglycan synthesis</keyword>
<dbReference type="SUPFAM" id="SSF56601">
    <property type="entry name" value="beta-lactamase/transpeptidase-like"/>
    <property type="match status" value="1"/>
</dbReference>
<keyword evidence="7" id="KW-0732">Signal</keyword>
<feature type="active site" description="Acyl-ester intermediate" evidence="13">
    <location>
        <position position="64"/>
    </location>
</feature>
<name>A0A4R8H8L4_9FIRM</name>
<dbReference type="AlphaFoldDB" id="A0A4R8H8L4"/>
<dbReference type="InterPro" id="IPR012907">
    <property type="entry name" value="Peptidase_S11_C"/>
</dbReference>
<reference evidence="17 18" key="1">
    <citation type="submission" date="2019-03" db="EMBL/GenBank/DDBJ databases">
        <title>Subsurface microbial communities from deep shales in Ohio and West Virginia, USA.</title>
        <authorList>
            <person name="Wrighton K."/>
        </authorList>
    </citation>
    <scope>NUCLEOTIDE SEQUENCE [LARGE SCALE GENOMIC DNA]</scope>
    <source>
        <strain evidence="17 18">MSL 6dP</strain>
    </source>
</reference>
<comment type="caution">
    <text evidence="17">The sequence shown here is derived from an EMBL/GenBank/DDBJ whole genome shotgun (WGS) entry which is preliminary data.</text>
</comment>
<dbReference type="GO" id="GO:0006508">
    <property type="term" value="P:proteolysis"/>
    <property type="evidence" value="ECO:0007669"/>
    <property type="project" value="UniProtKB-KW"/>
</dbReference>
<dbReference type="Pfam" id="PF07943">
    <property type="entry name" value="PBP5_C"/>
    <property type="match status" value="1"/>
</dbReference>
<keyword evidence="6" id="KW-0645">Protease</keyword>
<evidence type="ECO:0000313" key="18">
    <source>
        <dbReference type="Proteomes" id="UP000295832"/>
    </source>
</evidence>
<dbReference type="GO" id="GO:0009252">
    <property type="term" value="P:peptidoglycan biosynthetic process"/>
    <property type="evidence" value="ECO:0007669"/>
    <property type="project" value="UniProtKB-UniPathway"/>
</dbReference>
<evidence type="ECO:0000259" key="16">
    <source>
        <dbReference type="SMART" id="SM00936"/>
    </source>
</evidence>
<evidence type="ECO:0000256" key="12">
    <source>
        <dbReference type="ARBA" id="ARBA00034000"/>
    </source>
</evidence>
<evidence type="ECO:0000313" key="17">
    <source>
        <dbReference type="EMBL" id="TDX51177.1"/>
    </source>
</evidence>
<dbReference type="InterPro" id="IPR037167">
    <property type="entry name" value="Peptidase_S11_C_sf"/>
</dbReference>
<dbReference type="Proteomes" id="UP000295832">
    <property type="component" value="Unassembled WGS sequence"/>
</dbReference>
<evidence type="ECO:0000256" key="7">
    <source>
        <dbReference type="ARBA" id="ARBA00022729"/>
    </source>
</evidence>
<evidence type="ECO:0000256" key="9">
    <source>
        <dbReference type="ARBA" id="ARBA00022960"/>
    </source>
</evidence>
<comment type="function">
    <text evidence="1">Removes C-terminal D-alanyl residues from sugar-peptide cell wall precursors.</text>
</comment>
<evidence type="ECO:0000256" key="6">
    <source>
        <dbReference type="ARBA" id="ARBA00022670"/>
    </source>
</evidence>
<dbReference type="EMBL" id="SOEG01000015">
    <property type="protein sequence ID" value="TDX51177.1"/>
    <property type="molecule type" value="Genomic_DNA"/>
</dbReference>
<dbReference type="STRING" id="926561.GCA_000379025_02867"/>
<feature type="binding site" evidence="14">
    <location>
        <position position="229"/>
    </location>
    <ligand>
        <name>substrate</name>
    </ligand>
</feature>
<proteinExistence type="inferred from homology"/>
<dbReference type="SMART" id="SM00936">
    <property type="entry name" value="PBP5_C"/>
    <property type="match status" value="1"/>
</dbReference>
<evidence type="ECO:0000256" key="14">
    <source>
        <dbReference type="PIRSR" id="PIRSR618044-2"/>
    </source>
</evidence>
<dbReference type="PANTHER" id="PTHR21581">
    <property type="entry name" value="D-ALANYL-D-ALANINE CARBOXYPEPTIDASE"/>
    <property type="match status" value="1"/>
</dbReference>
<dbReference type="GO" id="GO:0071555">
    <property type="term" value="P:cell wall organization"/>
    <property type="evidence" value="ECO:0007669"/>
    <property type="project" value="UniProtKB-KW"/>
</dbReference>
<keyword evidence="11" id="KW-0961">Cell wall biogenesis/degradation</keyword>
<dbReference type="InterPro" id="IPR015956">
    <property type="entry name" value="Peniciliin-bd_prot_C_sf"/>
</dbReference>
<evidence type="ECO:0000256" key="13">
    <source>
        <dbReference type="PIRSR" id="PIRSR618044-1"/>
    </source>
</evidence>
<dbReference type="InterPro" id="IPR001967">
    <property type="entry name" value="Peptidase_S11_N"/>
</dbReference>